<gene>
    <name evidence="5" type="primary">ycf23</name>
</gene>
<comment type="subcellular location">
    <subcellularLocation>
        <location evidence="1">Plastid</location>
        <location evidence="1">Chloroplast</location>
    </subcellularLocation>
</comment>
<dbReference type="Gene3D" id="3.20.20.70">
    <property type="entry name" value="Aldolase class I"/>
    <property type="match status" value="1"/>
</dbReference>
<evidence type="ECO:0000256" key="4">
    <source>
        <dbReference type="ARBA" id="ARBA00022640"/>
    </source>
</evidence>
<dbReference type="EMBL" id="MN431657">
    <property type="protein sequence ID" value="QMX77496.1"/>
    <property type="molecule type" value="Genomic_DNA"/>
</dbReference>
<dbReference type="RefSeq" id="YP_009968395.1">
    <property type="nucleotide sequence ID" value="NC_051883.1"/>
</dbReference>
<comment type="similarity">
    <text evidence="2">Belongs to the ycf23 family.</text>
</comment>
<organism evidence="5">
    <name type="scientific">Cyanidiococcus yangmingshanensis</name>
    <dbReference type="NCBI Taxonomy" id="2690220"/>
    <lineage>
        <taxon>Eukaryota</taxon>
        <taxon>Rhodophyta</taxon>
        <taxon>Bangiophyceae</taxon>
        <taxon>Cyanidiales</taxon>
        <taxon>Cyanidiaceae</taxon>
        <taxon>Cyanidiococcus</taxon>
    </lineage>
</organism>
<dbReference type="Pfam" id="PF04481">
    <property type="entry name" value="DUF561"/>
    <property type="match status" value="1"/>
</dbReference>
<dbReference type="GeneID" id="60450419"/>
<evidence type="ECO:0000313" key="5">
    <source>
        <dbReference type="EMBL" id="QMX77496.1"/>
    </source>
</evidence>
<evidence type="ECO:0000256" key="1">
    <source>
        <dbReference type="ARBA" id="ARBA00004229"/>
    </source>
</evidence>
<reference evidence="5" key="1">
    <citation type="submission" date="2019-09" db="EMBL/GenBank/DDBJ databases">
        <authorList>
            <person name="Liu S.-L."/>
            <person name="Chiang Y.-R."/>
            <person name="Fu H.-Y."/>
        </authorList>
    </citation>
    <scope>NUCLEOTIDE SEQUENCE</scope>
    <source>
        <strain evidence="5">THAL066</strain>
    </source>
</reference>
<dbReference type="SUPFAM" id="SSF51366">
    <property type="entry name" value="Ribulose-phoshate binding barrel"/>
    <property type="match status" value="1"/>
</dbReference>
<evidence type="ECO:0000256" key="2">
    <source>
        <dbReference type="ARBA" id="ARBA00009664"/>
    </source>
</evidence>
<dbReference type="InterPro" id="IPR007570">
    <property type="entry name" value="Uncharacterised_Ycf23"/>
</dbReference>
<dbReference type="PANTHER" id="PTHR36895:SF1">
    <property type="entry name" value="YCF23 PROTEIN"/>
    <property type="match status" value="1"/>
</dbReference>
<dbReference type="PANTHER" id="PTHR36895">
    <property type="match status" value="1"/>
</dbReference>
<protein>
    <recommendedName>
        <fullName evidence="3">Uncharacterized protein ycf23</fullName>
    </recommendedName>
</protein>
<dbReference type="InterPro" id="IPR013785">
    <property type="entry name" value="Aldolase_TIM"/>
</dbReference>
<name>A0A7G5VUX9_9RHOD</name>
<keyword evidence="5" id="KW-0150">Chloroplast</keyword>
<sequence length="224" mass="23966">MLLKIITGLFCFEQTQVIPIVKAAEKAGASYVDIAAHAPLVQAVKATSNITVCVSGLNFDSMYQSVKAGADMLEIGNYEGLYEAGHFWESETILNLATRLKQRMPERVLTVTIPYILDLEKQMHLVQQLEAVGVDMFQTEGGGRKQSKATILSSIEGATVSLAHAYQLSRLTSKPVICASGITAVTAPMAIAAGASGVGVGKAIRHENAYKVIKQIQCALQQVG</sequence>
<accession>A0A7G5VUX9</accession>
<dbReference type="GO" id="GO:0009507">
    <property type="term" value="C:chloroplast"/>
    <property type="evidence" value="ECO:0007669"/>
    <property type="project" value="UniProtKB-SubCell"/>
</dbReference>
<keyword evidence="4 5" id="KW-0934">Plastid</keyword>
<dbReference type="AlphaFoldDB" id="A0A7G5VUX9"/>
<dbReference type="InterPro" id="IPR011060">
    <property type="entry name" value="RibuloseP-bd_barrel"/>
</dbReference>
<evidence type="ECO:0000256" key="3">
    <source>
        <dbReference type="ARBA" id="ARBA00021523"/>
    </source>
</evidence>
<geneLocation type="chloroplast" evidence="5"/>
<proteinExistence type="inferred from homology"/>